<reference evidence="1" key="1">
    <citation type="submission" date="2018-05" db="EMBL/GenBank/DDBJ databases">
        <authorList>
            <person name="Lanie J.A."/>
            <person name="Ng W.-L."/>
            <person name="Kazmierczak K.M."/>
            <person name="Andrzejewski T.M."/>
            <person name="Davidsen T.M."/>
            <person name="Wayne K.J."/>
            <person name="Tettelin H."/>
            <person name="Glass J.I."/>
            <person name="Rusch D."/>
            <person name="Podicherti R."/>
            <person name="Tsui H.-C.T."/>
            <person name="Winkler M.E."/>
        </authorList>
    </citation>
    <scope>NUCLEOTIDE SEQUENCE</scope>
</reference>
<name>A0A382A4E4_9ZZZZ</name>
<protein>
    <submittedName>
        <fullName evidence="1">Uncharacterized protein</fullName>
    </submittedName>
</protein>
<sequence length="114" mass="13762">MKDQNTIKEKESQDVKWNRGLDLFIESVHKPDDKLRSCAHNQNCYDELMDVKERVLEYLQTLRKPQYTEKDYWEGRVPDDQFEKYLNKYGYEYTPTVTVDKPTRRARHSDLDAL</sequence>
<accession>A0A382A4E4</accession>
<dbReference type="EMBL" id="UINC01023681">
    <property type="protein sequence ID" value="SVA95823.1"/>
    <property type="molecule type" value="Genomic_DNA"/>
</dbReference>
<dbReference type="AlphaFoldDB" id="A0A382A4E4"/>
<evidence type="ECO:0000313" key="1">
    <source>
        <dbReference type="EMBL" id="SVA95823.1"/>
    </source>
</evidence>
<organism evidence="1">
    <name type="scientific">marine metagenome</name>
    <dbReference type="NCBI Taxonomy" id="408172"/>
    <lineage>
        <taxon>unclassified sequences</taxon>
        <taxon>metagenomes</taxon>
        <taxon>ecological metagenomes</taxon>
    </lineage>
</organism>
<gene>
    <name evidence="1" type="ORF">METZ01_LOCUS148677</name>
</gene>
<proteinExistence type="predicted"/>